<feature type="compositionally biased region" description="Polar residues" evidence="1">
    <location>
        <begin position="351"/>
        <end position="374"/>
    </location>
</feature>
<reference evidence="2 3" key="1">
    <citation type="submission" date="2024-05" db="EMBL/GenBank/DDBJ databases">
        <title>A draft genome resource for the thread blight pathogen Marasmius tenuissimus strain MS-2.</title>
        <authorList>
            <person name="Yulfo-Soto G.E."/>
            <person name="Baruah I.K."/>
            <person name="Amoako-Attah I."/>
            <person name="Bukari Y."/>
            <person name="Meinhardt L.W."/>
            <person name="Bailey B.A."/>
            <person name="Cohen S.P."/>
        </authorList>
    </citation>
    <scope>NUCLEOTIDE SEQUENCE [LARGE SCALE GENOMIC DNA]</scope>
    <source>
        <strain evidence="2 3">MS-2</strain>
    </source>
</reference>
<name>A0ABR2ZGD3_9AGAR</name>
<gene>
    <name evidence="2" type="ORF">AAF712_012815</name>
</gene>
<feature type="region of interest" description="Disordered" evidence="1">
    <location>
        <begin position="269"/>
        <end position="374"/>
    </location>
</feature>
<dbReference type="EMBL" id="JBBXMP010000178">
    <property type="protein sequence ID" value="KAL0060400.1"/>
    <property type="molecule type" value="Genomic_DNA"/>
</dbReference>
<dbReference type="Proteomes" id="UP001437256">
    <property type="component" value="Unassembled WGS sequence"/>
</dbReference>
<proteinExistence type="predicted"/>
<organism evidence="2 3">
    <name type="scientific">Marasmius tenuissimus</name>
    <dbReference type="NCBI Taxonomy" id="585030"/>
    <lineage>
        <taxon>Eukaryota</taxon>
        <taxon>Fungi</taxon>
        <taxon>Dikarya</taxon>
        <taxon>Basidiomycota</taxon>
        <taxon>Agaricomycotina</taxon>
        <taxon>Agaricomycetes</taxon>
        <taxon>Agaricomycetidae</taxon>
        <taxon>Agaricales</taxon>
        <taxon>Marasmiineae</taxon>
        <taxon>Marasmiaceae</taxon>
        <taxon>Marasmius</taxon>
    </lineage>
</organism>
<keyword evidence="3" id="KW-1185">Reference proteome</keyword>
<evidence type="ECO:0000313" key="3">
    <source>
        <dbReference type="Proteomes" id="UP001437256"/>
    </source>
</evidence>
<accession>A0ABR2ZGD3</accession>
<evidence type="ECO:0000313" key="2">
    <source>
        <dbReference type="EMBL" id="KAL0060400.1"/>
    </source>
</evidence>
<evidence type="ECO:0000256" key="1">
    <source>
        <dbReference type="SAM" id="MobiDB-lite"/>
    </source>
</evidence>
<protein>
    <submittedName>
        <fullName evidence="2">Uncharacterized protein</fullName>
    </submittedName>
</protein>
<sequence length="625" mass="69177">MLVNSTVINKLLLSEWLLRISKVSHGWIHNLLNPKDAQNVPRAIDLMKTVEELKDVPSRNPSEDSTSVALRLFGEVLDSSIQPFINPDLSLTKQVTNLLTTSLLLFVIFDDHSTAFMSNQLYGDLQAMIKNAMFLVARTQVLDPSQEVFFTLLGDDVLETLFGLVHMLGGHSPNCDGKELAERLSRAMNLRDIYERNPELEKKAPRLSMTRSRDADHLRPRNWKGNVTASSCDLKKCYKYAVSHATGILGKYGITKEFEKLFSMQGVDLMRPPCSKGSYPGLSKDHDRSMDATSEEEVHTSSAGAGRSTQAHKGDDPSPGSAPDPEGCDLVDGTKADADTADQVPDISTRDAGSQPQDPPETLSQSPPSNDHQQLESARIVYELIQQEEAFEKDGYDRRKSTDRILRVRCYSIGGEKWEVHVEGSQLPEDDKFTFGNLFVTLLHIPEGGVALAVLQTTAMRSHDVSVPAVSRKEMVLPVSNCTLSGQVLSLIPLADINPETEYDTPLTHWAWDGEYIAFNPSTKPSADTPETLSQKALVISVPGFLAIPLVEEAAHTLASHLPSSSLRRKQGLETTWEIPHEFLRSSAVTLWESARRSKALSKIPTVGRVIRGNFPYRENGKLVL</sequence>
<comment type="caution">
    <text evidence="2">The sequence shown here is derived from an EMBL/GenBank/DDBJ whole genome shotgun (WGS) entry which is preliminary data.</text>
</comment>
<feature type="compositionally biased region" description="Polar residues" evidence="1">
    <location>
        <begin position="300"/>
        <end position="311"/>
    </location>
</feature>